<protein>
    <submittedName>
        <fullName evidence="2">Alpha,alpha-trehalose-phosphate synthase [UDP-forming] 1</fullName>
    </submittedName>
</protein>
<feature type="region of interest" description="Disordered" evidence="1">
    <location>
        <begin position="38"/>
        <end position="58"/>
    </location>
</feature>
<feature type="region of interest" description="Disordered" evidence="1">
    <location>
        <begin position="1"/>
        <end position="21"/>
    </location>
</feature>
<proteinExistence type="predicted"/>
<dbReference type="EMBL" id="JBBWWR010000004">
    <property type="protein sequence ID" value="KAK8968034.1"/>
    <property type="molecule type" value="Genomic_DNA"/>
</dbReference>
<feature type="compositionally biased region" description="Low complexity" evidence="1">
    <location>
        <begin position="41"/>
        <end position="58"/>
    </location>
</feature>
<feature type="compositionally biased region" description="Basic and acidic residues" evidence="1">
    <location>
        <begin position="1"/>
        <end position="11"/>
    </location>
</feature>
<dbReference type="Proteomes" id="UP001412067">
    <property type="component" value="Unassembled WGS sequence"/>
</dbReference>
<keyword evidence="3" id="KW-1185">Reference proteome</keyword>
<organism evidence="2 3">
    <name type="scientific">Platanthera guangdongensis</name>
    <dbReference type="NCBI Taxonomy" id="2320717"/>
    <lineage>
        <taxon>Eukaryota</taxon>
        <taxon>Viridiplantae</taxon>
        <taxon>Streptophyta</taxon>
        <taxon>Embryophyta</taxon>
        <taxon>Tracheophyta</taxon>
        <taxon>Spermatophyta</taxon>
        <taxon>Magnoliopsida</taxon>
        <taxon>Liliopsida</taxon>
        <taxon>Asparagales</taxon>
        <taxon>Orchidaceae</taxon>
        <taxon>Orchidoideae</taxon>
        <taxon>Orchideae</taxon>
        <taxon>Orchidinae</taxon>
        <taxon>Platanthera</taxon>
    </lineage>
</organism>
<gene>
    <name evidence="2" type="primary">TPS1</name>
    <name evidence="2" type="ORF">KSP40_PGU008259</name>
</gene>
<evidence type="ECO:0000256" key="1">
    <source>
        <dbReference type="SAM" id="MobiDB-lite"/>
    </source>
</evidence>
<sequence>MEIAEIDRDDTNCGGTTAGHGANDANCVNYWDGTIGGDGGASKTTESGETSSGADGSGDYFFSESFPIGIDSDRFQRALELSAVKEDINELSHRFAGRKV</sequence>
<comment type="caution">
    <text evidence="2">The sequence shown here is derived from an EMBL/GenBank/DDBJ whole genome shotgun (WGS) entry which is preliminary data.</text>
</comment>
<name>A0ABR2MWI3_9ASPA</name>
<evidence type="ECO:0000313" key="2">
    <source>
        <dbReference type="EMBL" id="KAK8968034.1"/>
    </source>
</evidence>
<reference evidence="2 3" key="1">
    <citation type="journal article" date="2022" name="Nat. Plants">
        <title>Genomes of leafy and leafless Platanthera orchids illuminate the evolution of mycoheterotrophy.</title>
        <authorList>
            <person name="Li M.H."/>
            <person name="Liu K.W."/>
            <person name="Li Z."/>
            <person name="Lu H.C."/>
            <person name="Ye Q.L."/>
            <person name="Zhang D."/>
            <person name="Wang J.Y."/>
            <person name="Li Y.F."/>
            <person name="Zhong Z.M."/>
            <person name="Liu X."/>
            <person name="Yu X."/>
            <person name="Liu D.K."/>
            <person name="Tu X.D."/>
            <person name="Liu B."/>
            <person name="Hao Y."/>
            <person name="Liao X.Y."/>
            <person name="Jiang Y.T."/>
            <person name="Sun W.H."/>
            <person name="Chen J."/>
            <person name="Chen Y.Q."/>
            <person name="Ai Y."/>
            <person name="Zhai J.W."/>
            <person name="Wu S.S."/>
            <person name="Zhou Z."/>
            <person name="Hsiao Y.Y."/>
            <person name="Wu W.L."/>
            <person name="Chen Y.Y."/>
            <person name="Lin Y.F."/>
            <person name="Hsu J.L."/>
            <person name="Li C.Y."/>
            <person name="Wang Z.W."/>
            <person name="Zhao X."/>
            <person name="Zhong W.Y."/>
            <person name="Ma X.K."/>
            <person name="Ma L."/>
            <person name="Huang J."/>
            <person name="Chen G.Z."/>
            <person name="Huang M.Z."/>
            <person name="Huang L."/>
            <person name="Peng D.H."/>
            <person name="Luo Y.B."/>
            <person name="Zou S.Q."/>
            <person name="Chen S.P."/>
            <person name="Lan S."/>
            <person name="Tsai W.C."/>
            <person name="Van de Peer Y."/>
            <person name="Liu Z.J."/>
        </authorList>
    </citation>
    <scope>NUCLEOTIDE SEQUENCE [LARGE SCALE GENOMIC DNA]</scope>
    <source>
        <strain evidence="2">Lor288</strain>
    </source>
</reference>
<accession>A0ABR2MWI3</accession>
<evidence type="ECO:0000313" key="3">
    <source>
        <dbReference type="Proteomes" id="UP001412067"/>
    </source>
</evidence>